<feature type="non-terminal residue" evidence="1">
    <location>
        <position position="1"/>
    </location>
</feature>
<proteinExistence type="predicted"/>
<dbReference type="InterPro" id="IPR036910">
    <property type="entry name" value="HMG_box_dom_sf"/>
</dbReference>
<dbReference type="SUPFAM" id="SSF56112">
    <property type="entry name" value="Protein kinase-like (PK-like)"/>
    <property type="match status" value="1"/>
</dbReference>
<evidence type="ECO:0000313" key="1">
    <source>
        <dbReference type="EMBL" id="CAG8706234.1"/>
    </source>
</evidence>
<keyword evidence="2" id="KW-1185">Reference proteome</keyword>
<reference evidence="1" key="1">
    <citation type="submission" date="2021-06" db="EMBL/GenBank/DDBJ databases">
        <authorList>
            <person name="Kallberg Y."/>
            <person name="Tangrot J."/>
            <person name="Rosling A."/>
        </authorList>
    </citation>
    <scope>NUCLEOTIDE SEQUENCE</scope>
    <source>
        <strain evidence="1">IN212</strain>
    </source>
</reference>
<evidence type="ECO:0000313" key="2">
    <source>
        <dbReference type="Proteomes" id="UP000789396"/>
    </source>
</evidence>
<feature type="non-terminal residue" evidence="1">
    <location>
        <position position="232"/>
    </location>
</feature>
<dbReference type="OrthoDB" id="10261027at2759"/>
<dbReference type="EMBL" id="CAJVPZ010021378">
    <property type="protein sequence ID" value="CAG8706234.1"/>
    <property type="molecule type" value="Genomic_DNA"/>
</dbReference>
<dbReference type="Gene3D" id="1.10.30.10">
    <property type="entry name" value="High mobility group box domain"/>
    <property type="match status" value="1"/>
</dbReference>
<dbReference type="AlphaFoldDB" id="A0A9N9HUA2"/>
<dbReference type="InterPro" id="IPR011009">
    <property type="entry name" value="Kinase-like_dom_sf"/>
</dbReference>
<accession>A0A9N9HUA2</accession>
<dbReference type="Gene3D" id="1.10.510.10">
    <property type="entry name" value="Transferase(Phosphotransferase) domain 1"/>
    <property type="match status" value="1"/>
</dbReference>
<dbReference type="Proteomes" id="UP000789396">
    <property type="component" value="Unassembled WGS sequence"/>
</dbReference>
<sequence length="232" mass="27222">NTNSKITIDNFKPSFPPEIATDDLISKFRTNSKYNKISNPHPFTIYRNVFNREIAKLNHDISLLEIHARASKSWRKEPKYVKNAYRKFAKEINLSHEIKFESLIKETQKNKSDTDECNTFNDKIERLLKEYNIRRVKYSQIKNRQLIDRGGSAVVYSVNLRGQKRALKNSTHNYAIAVRIFRGDREKMIPGKPQEYANLYMRCWSSEPEKRPTIDSILSDLDRFSTTAIESI</sequence>
<dbReference type="SUPFAM" id="SSF47095">
    <property type="entry name" value="HMG-box"/>
    <property type="match status" value="1"/>
</dbReference>
<name>A0A9N9HUA2_9GLOM</name>
<protein>
    <submittedName>
        <fullName evidence="1">17645_t:CDS:1</fullName>
    </submittedName>
</protein>
<gene>
    <name evidence="1" type="ORF">RFULGI_LOCUS10622</name>
</gene>
<comment type="caution">
    <text evidence="1">The sequence shown here is derived from an EMBL/GenBank/DDBJ whole genome shotgun (WGS) entry which is preliminary data.</text>
</comment>
<organism evidence="1 2">
    <name type="scientific">Racocetra fulgida</name>
    <dbReference type="NCBI Taxonomy" id="60492"/>
    <lineage>
        <taxon>Eukaryota</taxon>
        <taxon>Fungi</taxon>
        <taxon>Fungi incertae sedis</taxon>
        <taxon>Mucoromycota</taxon>
        <taxon>Glomeromycotina</taxon>
        <taxon>Glomeromycetes</taxon>
        <taxon>Diversisporales</taxon>
        <taxon>Gigasporaceae</taxon>
        <taxon>Racocetra</taxon>
    </lineage>
</organism>